<proteinExistence type="predicted"/>
<comment type="caution">
    <text evidence="1">The sequence shown here is derived from an EMBL/GenBank/DDBJ whole genome shotgun (WGS) entry which is preliminary data.</text>
</comment>
<dbReference type="Gene3D" id="3.40.30.10">
    <property type="entry name" value="Glutaredoxin"/>
    <property type="match status" value="1"/>
</dbReference>
<evidence type="ECO:0000313" key="2">
    <source>
        <dbReference type="Proteomes" id="UP001238163"/>
    </source>
</evidence>
<dbReference type="InterPro" id="IPR036249">
    <property type="entry name" value="Thioredoxin-like_sf"/>
</dbReference>
<protein>
    <submittedName>
        <fullName evidence="1">NADH:ubiquinone oxidoreductase subunit E</fullName>
    </submittedName>
</protein>
<dbReference type="EMBL" id="JAUSVL010000001">
    <property type="protein sequence ID" value="MDQ0289300.1"/>
    <property type="molecule type" value="Genomic_DNA"/>
</dbReference>
<dbReference type="CDD" id="cd02980">
    <property type="entry name" value="TRX_Fd_family"/>
    <property type="match status" value="1"/>
</dbReference>
<name>A0AAE4ANE5_9BACT</name>
<dbReference type="SUPFAM" id="SSF52833">
    <property type="entry name" value="Thioredoxin-like"/>
    <property type="match status" value="1"/>
</dbReference>
<dbReference type="AlphaFoldDB" id="A0AAE4ANE5"/>
<dbReference type="RefSeq" id="WP_307260716.1">
    <property type="nucleotide sequence ID" value="NZ_JAUSVL010000001.1"/>
</dbReference>
<dbReference type="Proteomes" id="UP001238163">
    <property type="component" value="Unassembled WGS sequence"/>
</dbReference>
<organism evidence="1 2">
    <name type="scientific">Oligosphaera ethanolica</name>
    <dbReference type="NCBI Taxonomy" id="760260"/>
    <lineage>
        <taxon>Bacteria</taxon>
        <taxon>Pseudomonadati</taxon>
        <taxon>Lentisphaerota</taxon>
        <taxon>Oligosphaeria</taxon>
        <taxon>Oligosphaerales</taxon>
        <taxon>Oligosphaeraceae</taxon>
        <taxon>Oligosphaera</taxon>
    </lineage>
</organism>
<sequence>MSEKCMIKVEVCCGTTCFLLGARELLALADDPPAAWQGRVEVIATPCMDACNGNRFSGSPYVRINGTLLSGATRDLVEQRVNAIMAKPQPERSAEQ</sequence>
<gene>
    <name evidence="1" type="ORF">J3R75_001407</name>
</gene>
<reference evidence="1" key="1">
    <citation type="submission" date="2023-07" db="EMBL/GenBank/DDBJ databases">
        <title>Genomic Encyclopedia of Type Strains, Phase IV (KMG-IV): sequencing the most valuable type-strain genomes for metagenomic binning, comparative biology and taxonomic classification.</title>
        <authorList>
            <person name="Goeker M."/>
        </authorList>
    </citation>
    <scope>NUCLEOTIDE SEQUENCE</scope>
    <source>
        <strain evidence="1">DSM 24202</strain>
    </source>
</reference>
<accession>A0AAE4ANE5</accession>
<keyword evidence="2" id="KW-1185">Reference proteome</keyword>
<evidence type="ECO:0000313" key="1">
    <source>
        <dbReference type="EMBL" id="MDQ0289300.1"/>
    </source>
</evidence>